<dbReference type="RefSeq" id="WP_228230534.1">
    <property type="nucleotide sequence ID" value="NZ_JAJGMW010000015.1"/>
</dbReference>
<dbReference type="CDD" id="cd24032">
    <property type="entry name" value="ASKHA_NBD_TsaB"/>
    <property type="match status" value="1"/>
</dbReference>
<dbReference type="InterPro" id="IPR043129">
    <property type="entry name" value="ATPase_NBD"/>
</dbReference>
<dbReference type="InterPro" id="IPR000905">
    <property type="entry name" value="Gcp-like_dom"/>
</dbReference>
<evidence type="ECO:0000313" key="2">
    <source>
        <dbReference type="EMBL" id="MCC4213448.1"/>
    </source>
</evidence>
<protein>
    <submittedName>
        <fullName evidence="2">tRNA (Adenosine(37)-N6)-threonylcarbamoyltransferase complex dimerization subunit type 1 TsaB</fullName>
        <ecNumber evidence="2">2.3.1.234</ecNumber>
    </submittedName>
</protein>
<comment type="caution">
    <text evidence="2">The sequence shown here is derived from an EMBL/GenBank/DDBJ whole genome shotgun (WGS) entry which is preliminary data.</text>
</comment>
<keyword evidence="2" id="KW-0012">Acyltransferase</keyword>
<accession>A0ABS8GVD7</accession>
<reference evidence="2 3" key="1">
    <citation type="submission" date="2021-11" db="EMBL/GenBank/DDBJ databases">
        <title>Seasonal and diel survey of microbial diversity of the Tyrrhenian coast.</title>
        <authorList>
            <person name="Gattoni G."/>
            <person name="Corral P."/>
        </authorList>
    </citation>
    <scope>NUCLEOTIDE SEQUENCE [LARGE SCALE GENOMIC DNA]</scope>
    <source>
        <strain evidence="2 3">Mr9</strain>
    </source>
</reference>
<dbReference type="PANTHER" id="PTHR11735">
    <property type="entry name" value="TRNA N6-ADENOSINE THREONYLCARBAMOYLTRANSFERASE"/>
    <property type="match status" value="1"/>
</dbReference>
<evidence type="ECO:0000313" key="3">
    <source>
        <dbReference type="Proteomes" id="UP001197770"/>
    </source>
</evidence>
<name>A0ABS8GVD7_9FLAO</name>
<dbReference type="NCBIfam" id="TIGR03725">
    <property type="entry name" value="T6A_YeaZ"/>
    <property type="match status" value="1"/>
</dbReference>
<proteinExistence type="predicted"/>
<gene>
    <name evidence="2" type="primary">tsaB</name>
    <name evidence="2" type="ORF">LLW17_12015</name>
</gene>
<keyword evidence="3" id="KW-1185">Reference proteome</keyword>
<dbReference type="Proteomes" id="UP001197770">
    <property type="component" value="Unassembled WGS sequence"/>
</dbReference>
<dbReference type="GO" id="GO:0061711">
    <property type="term" value="F:tRNA N(6)-L-threonylcarbamoyladenine synthase activity"/>
    <property type="evidence" value="ECO:0007669"/>
    <property type="project" value="UniProtKB-EC"/>
</dbReference>
<evidence type="ECO:0000259" key="1">
    <source>
        <dbReference type="Pfam" id="PF00814"/>
    </source>
</evidence>
<sequence length="226" mass="24924">MAILLGIETTTTNCSVALSKDDVILAFKEDMGLDYSHAERLHLYIAEVLQEANIPKSEIDAVAVSKGPGSYTGLRIGVSAAKGLCYALNVPLIATNTLKALAIQANQSGDEFKYIIPVLDARRMEVYSAVFNPVFDEIRSIEAQIVEESSFLNYLDSGKVLFIGNGAAKLKDLIKHPNARFNDKALPSAREMMPLALAKYKISDTEDVAYFEPFYLKDFFVTSKKK</sequence>
<dbReference type="EMBL" id="JAJGMW010000015">
    <property type="protein sequence ID" value="MCC4213448.1"/>
    <property type="molecule type" value="Genomic_DNA"/>
</dbReference>
<dbReference type="PANTHER" id="PTHR11735:SF11">
    <property type="entry name" value="TRNA THREONYLCARBAMOYLADENOSINE BIOSYNTHESIS PROTEIN TSAB"/>
    <property type="match status" value="1"/>
</dbReference>
<dbReference type="Gene3D" id="3.30.420.40">
    <property type="match status" value="2"/>
</dbReference>
<dbReference type="EC" id="2.3.1.234" evidence="2"/>
<dbReference type="InterPro" id="IPR022496">
    <property type="entry name" value="T6A_TsaB"/>
</dbReference>
<organism evidence="2 3">
    <name type="scientific">Leeuwenhoekiella parthenopeia</name>
    <dbReference type="NCBI Taxonomy" id="2890320"/>
    <lineage>
        <taxon>Bacteria</taxon>
        <taxon>Pseudomonadati</taxon>
        <taxon>Bacteroidota</taxon>
        <taxon>Flavobacteriia</taxon>
        <taxon>Flavobacteriales</taxon>
        <taxon>Flavobacteriaceae</taxon>
        <taxon>Leeuwenhoekiella</taxon>
    </lineage>
</organism>
<keyword evidence="2" id="KW-0808">Transferase</keyword>
<dbReference type="SUPFAM" id="SSF53067">
    <property type="entry name" value="Actin-like ATPase domain"/>
    <property type="match status" value="2"/>
</dbReference>
<dbReference type="Pfam" id="PF00814">
    <property type="entry name" value="TsaD"/>
    <property type="match status" value="1"/>
</dbReference>
<feature type="domain" description="Gcp-like" evidence="1">
    <location>
        <begin position="36"/>
        <end position="218"/>
    </location>
</feature>